<gene>
    <name evidence="2" type="ORF">GTZ93_05845</name>
</gene>
<evidence type="ECO:0000259" key="1">
    <source>
        <dbReference type="Pfam" id="PF25535"/>
    </source>
</evidence>
<accession>A0A7X5BNL1</accession>
<comment type="caution">
    <text evidence="2">The sequence shown here is derived from an EMBL/GenBank/DDBJ whole genome shotgun (WGS) entry which is preliminary data.</text>
</comment>
<name>A0A7X5BNL1_9BACT</name>
<reference evidence="2 3" key="1">
    <citation type="submission" date="2020-01" db="EMBL/GenBank/DDBJ databases">
        <title>The draft genome sequence of Corallococcus exiguus DSM 14696.</title>
        <authorList>
            <person name="Zhang X."/>
            <person name="Zhu H."/>
        </authorList>
    </citation>
    <scope>NUCLEOTIDE SEQUENCE [LARGE SCALE GENOMIC DNA]</scope>
    <source>
        <strain evidence="2 3">DSM 14696</strain>
    </source>
</reference>
<feature type="domain" description="DUF7919" evidence="1">
    <location>
        <begin position="3"/>
        <end position="126"/>
    </location>
</feature>
<dbReference type="RefSeq" id="WP_139915422.1">
    <property type="nucleotide sequence ID" value="NZ_CBCSLE010000015.1"/>
</dbReference>
<dbReference type="Pfam" id="PF25535">
    <property type="entry name" value="DUF7919"/>
    <property type="match status" value="1"/>
</dbReference>
<sequence length="156" mass="17134">MAHFQDLTPCSYVREWEPSSLAVGWLERGHAYPQGTVDEKFFKALLRLCGNPWQPPVAFAGIHVCSLCQFAGRLAGTSYFGAGGAAGNANVFIPGETKVFIAPTMIVHYIDAHGYVPPMEFQEAVLKCPEMRSMAYLKAIRALGFSLRVTEPLNPL</sequence>
<organism evidence="2 3">
    <name type="scientific">Corallococcus exiguus</name>
    <dbReference type="NCBI Taxonomy" id="83462"/>
    <lineage>
        <taxon>Bacteria</taxon>
        <taxon>Pseudomonadati</taxon>
        <taxon>Myxococcota</taxon>
        <taxon>Myxococcia</taxon>
        <taxon>Myxococcales</taxon>
        <taxon>Cystobacterineae</taxon>
        <taxon>Myxococcaceae</taxon>
        <taxon>Corallococcus</taxon>
    </lineage>
</organism>
<proteinExistence type="predicted"/>
<dbReference type="AlphaFoldDB" id="A0A7X5BNL1"/>
<protein>
    <recommendedName>
        <fullName evidence="1">DUF7919 domain-containing protein</fullName>
    </recommendedName>
</protein>
<dbReference type="EMBL" id="JAAAPK010000001">
    <property type="protein sequence ID" value="NBC39346.1"/>
    <property type="molecule type" value="Genomic_DNA"/>
</dbReference>
<evidence type="ECO:0000313" key="2">
    <source>
        <dbReference type="EMBL" id="NBC39346.1"/>
    </source>
</evidence>
<dbReference type="Proteomes" id="UP000537825">
    <property type="component" value="Unassembled WGS sequence"/>
</dbReference>
<evidence type="ECO:0000313" key="3">
    <source>
        <dbReference type="Proteomes" id="UP000537825"/>
    </source>
</evidence>
<keyword evidence="3" id="KW-1185">Reference proteome</keyword>
<dbReference type="InterPro" id="IPR057679">
    <property type="entry name" value="DUF7919"/>
</dbReference>